<dbReference type="Gene3D" id="1.10.443.10">
    <property type="entry name" value="Intergrase catalytic core"/>
    <property type="match status" value="1"/>
</dbReference>
<dbReference type="InterPro" id="IPR011010">
    <property type="entry name" value="DNA_brk_join_enz"/>
</dbReference>
<feature type="domain" description="Core-binding (CB)" evidence="5">
    <location>
        <begin position="1"/>
        <end position="77"/>
    </location>
</feature>
<sequence>VVEYLMFFSKRTENNKTIQVTKGMLDRFSNYMENNKIKRLNQISVKNIDFYLDSLDVAPKTKKNNLQAISSMMKQAVKEDILKSNPCDLATLPKMVKDEKVHRLLQPIDLEIIFDGAGSWRMFYAFLYHTGLRAGDVASLKYENIDFKKKSIVKYVRKSRRIHENPIADVLINMLDRNADKDTPLFPSLYTDNEQNDRIKKPRVYMQSLLKANGREKADLHSFRHAFNQSLLDLGMNIGDRQKLLTHASSDTTKIYTHPNFDLAMQYVNRIAVYSKSYGN</sequence>
<gene>
    <name evidence="6" type="ORF">METZ01_LOCUS245268</name>
</gene>
<evidence type="ECO:0000256" key="1">
    <source>
        <dbReference type="ARBA" id="ARBA00008857"/>
    </source>
</evidence>
<dbReference type="AlphaFoldDB" id="A0A382HYD5"/>
<dbReference type="PANTHER" id="PTHR30349:SF64">
    <property type="entry name" value="PROPHAGE INTEGRASE INTD-RELATED"/>
    <property type="match status" value="1"/>
</dbReference>
<dbReference type="InterPro" id="IPR044068">
    <property type="entry name" value="CB"/>
</dbReference>
<feature type="domain" description="Tyr recombinase" evidence="4">
    <location>
        <begin position="99"/>
        <end position="269"/>
    </location>
</feature>
<proteinExistence type="inferred from homology"/>
<keyword evidence="3" id="KW-0233">DNA recombination</keyword>
<dbReference type="InterPro" id="IPR002104">
    <property type="entry name" value="Integrase_catalytic"/>
</dbReference>
<evidence type="ECO:0000259" key="4">
    <source>
        <dbReference type="PROSITE" id="PS51898"/>
    </source>
</evidence>
<dbReference type="GO" id="GO:0015074">
    <property type="term" value="P:DNA integration"/>
    <property type="evidence" value="ECO:0007669"/>
    <property type="project" value="InterPro"/>
</dbReference>
<evidence type="ECO:0008006" key="7">
    <source>
        <dbReference type="Google" id="ProtNLM"/>
    </source>
</evidence>
<dbReference type="PROSITE" id="PS51898">
    <property type="entry name" value="TYR_RECOMBINASE"/>
    <property type="match status" value="1"/>
</dbReference>
<dbReference type="Pfam" id="PF00589">
    <property type="entry name" value="Phage_integrase"/>
    <property type="match status" value="1"/>
</dbReference>
<evidence type="ECO:0000256" key="3">
    <source>
        <dbReference type="ARBA" id="ARBA00023172"/>
    </source>
</evidence>
<reference evidence="6" key="1">
    <citation type="submission" date="2018-05" db="EMBL/GenBank/DDBJ databases">
        <authorList>
            <person name="Lanie J.A."/>
            <person name="Ng W.-L."/>
            <person name="Kazmierczak K.M."/>
            <person name="Andrzejewski T.M."/>
            <person name="Davidsen T.M."/>
            <person name="Wayne K.J."/>
            <person name="Tettelin H."/>
            <person name="Glass J.I."/>
            <person name="Rusch D."/>
            <person name="Podicherti R."/>
            <person name="Tsui H.-C.T."/>
            <person name="Winkler M.E."/>
        </authorList>
    </citation>
    <scope>NUCLEOTIDE SEQUENCE</scope>
</reference>
<dbReference type="InterPro" id="IPR013762">
    <property type="entry name" value="Integrase-like_cat_sf"/>
</dbReference>
<dbReference type="Gene3D" id="1.10.150.130">
    <property type="match status" value="1"/>
</dbReference>
<dbReference type="Pfam" id="PF13102">
    <property type="entry name" value="Phage_int_SAM_5"/>
    <property type="match status" value="1"/>
</dbReference>
<dbReference type="PANTHER" id="PTHR30349">
    <property type="entry name" value="PHAGE INTEGRASE-RELATED"/>
    <property type="match status" value="1"/>
</dbReference>
<dbReference type="InterPro" id="IPR050090">
    <property type="entry name" value="Tyrosine_recombinase_XerCD"/>
</dbReference>
<comment type="similarity">
    <text evidence="1">Belongs to the 'phage' integrase family.</text>
</comment>
<dbReference type="GO" id="GO:0006310">
    <property type="term" value="P:DNA recombination"/>
    <property type="evidence" value="ECO:0007669"/>
    <property type="project" value="UniProtKB-KW"/>
</dbReference>
<dbReference type="InterPro" id="IPR025269">
    <property type="entry name" value="SAM-like_dom"/>
</dbReference>
<name>A0A382HYD5_9ZZZZ</name>
<accession>A0A382HYD5</accession>
<dbReference type="SUPFAM" id="SSF56349">
    <property type="entry name" value="DNA breaking-rejoining enzymes"/>
    <property type="match status" value="1"/>
</dbReference>
<evidence type="ECO:0000313" key="6">
    <source>
        <dbReference type="EMBL" id="SVB92414.1"/>
    </source>
</evidence>
<keyword evidence="2" id="KW-0238">DNA-binding</keyword>
<dbReference type="InterPro" id="IPR010998">
    <property type="entry name" value="Integrase_recombinase_N"/>
</dbReference>
<evidence type="ECO:0000256" key="2">
    <source>
        <dbReference type="ARBA" id="ARBA00023125"/>
    </source>
</evidence>
<organism evidence="6">
    <name type="scientific">marine metagenome</name>
    <dbReference type="NCBI Taxonomy" id="408172"/>
    <lineage>
        <taxon>unclassified sequences</taxon>
        <taxon>metagenomes</taxon>
        <taxon>ecological metagenomes</taxon>
    </lineage>
</organism>
<dbReference type="GO" id="GO:0003677">
    <property type="term" value="F:DNA binding"/>
    <property type="evidence" value="ECO:0007669"/>
    <property type="project" value="UniProtKB-KW"/>
</dbReference>
<dbReference type="EMBL" id="UINC01064095">
    <property type="protein sequence ID" value="SVB92414.1"/>
    <property type="molecule type" value="Genomic_DNA"/>
</dbReference>
<feature type="non-terminal residue" evidence="6">
    <location>
        <position position="1"/>
    </location>
</feature>
<evidence type="ECO:0000259" key="5">
    <source>
        <dbReference type="PROSITE" id="PS51900"/>
    </source>
</evidence>
<dbReference type="PROSITE" id="PS51900">
    <property type="entry name" value="CB"/>
    <property type="match status" value="1"/>
</dbReference>
<protein>
    <recommendedName>
        <fullName evidence="7">Tyr recombinase domain-containing protein</fullName>
    </recommendedName>
</protein>